<dbReference type="OrthoDB" id="2377581at2759"/>
<keyword evidence="1" id="KW-0175">Coiled coil</keyword>
<evidence type="ECO:0000256" key="1">
    <source>
        <dbReference type="SAM" id="Coils"/>
    </source>
</evidence>
<keyword evidence="2" id="KW-0472">Membrane</keyword>
<evidence type="ECO:0000256" key="2">
    <source>
        <dbReference type="SAM" id="Phobius"/>
    </source>
</evidence>
<keyword evidence="4" id="KW-1185">Reference proteome</keyword>
<feature type="transmembrane region" description="Helical" evidence="2">
    <location>
        <begin position="90"/>
        <end position="113"/>
    </location>
</feature>
<protein>
    <recommendedName>
        <fullName evidence="5">Ion transport domain-containing protein</fullName>
    </recommendedName>
</protein>
<reference evidence="3" key="1">
    <citation type="journal article" date="2020" name="Fungal Divers.">
        <title>Resolving the Mortierellaceae phylogeny through synthesis of multi-gene phylogenetics and phylogenomics.</title>
        <authorList>
            <person name="Vandepol N."/>
            <person name="Liber J."/>
            <person name="Desiro A."/>
            <person name="Na H."/>
            <person name="Kennedy M."/>
            <person name="Barry K."/>
            <person name="Grigoriev I.V."/>
            <person name="Miller A.N."/>
            <person name="O'Donnell K."/>
            <person name="Stajich J.E."/>
            <person name="Bonito G."/>
        </authorList>
    </citation>
    <scope>NUCLEOTIDE SEQUENCE</scope>
    <source>
        <strain evidence="3">CK1249</strain>
    </source>
</reference>
<dbReference type="AlphaFoldDB" id="A0A9P6ISM9"/>
<sequence>MMDNPAIAALIAYKCSAYNIVDLAVFGLPFAGSINQFKIMSGTIQGSTANEGNAGIFSFAAIFIFLHIGGRYDAVNEDFGAENWQFHALMMIYFFFTVILMLNVLIALINGAFNDGDETWRQVWLLNRLQVVESAENLSYLIPGYRQSSPWFPTEIYYSATEEEIREFAEKYPSVDNQDVVKVDKSRTSDPEDPWTSLQTQQEAARRKMEDMCEQAKRSQEQLQGQGIKLQDQIVTLKNQNNELKDQLRHQQESLEAQINGLKAFMKELLPSKPS</sequence>
<dbReference type="Proteomes" id="UP000738359">
    <property type="component" value="Unassembled WGS sequence"/>
</dbReference>
<evidence type="ECO:0000313" key="3">
    <source>
        <dbReference type="EMBL" id="KAF9945865.1"/>
    </source>
</evidence>
<keyword evidence="2" id="KW-0812">Transmembrane</keyword>
<dbReference type="EMBL" id="JAAAHY010001978">
    <property type="protein sequence ID" value="KAF9945865.1"/>
    <property type="molecule type" value="Genomic_DNA"/>
</dbReference>
<feature type="transmembrane region" description="Helical" evidence="2">
    <location>
        <begin position="6"/>
        <end position="31"/>
    </location>
</feature>
<accession>A0A9P6ISM9</accession>
<keyword evidence="2" id="KW-1133">Transmembrane helix</keyword>
<gene>
    <name evidence="3" type="ORF">BGZ70_003520</name>
</gene>
<comment type="caution">
    <text evidence="3">The sequence shown here is derived from an EMBL/GenBank/DDBJ whole genome shotgun (WGS) entry which is preliminary data.</text>
</comment>
<evidence type="ECO:0000313" key="4">
    <source>
        <dbReference type="Proteomes" id="UP000738359"/>
    </source>
</evidence>
<evidence type="ECO:0008006" key="5">
    <source>
        <dbReference type="Google" id="ProtNLM"/>
    </source>
</evidence>
<proteinExistence type="predicted"/>
<feature type="transmembrane region" description="Helical" evidence="2">
    <location>
        <begin position="52"/>
        <end position="70"/>
    </location>
</feature>
<name>A0A9P6ISM9_MORAP</name>
<organism evidence="3 4">
    <name type="scientific">Mortierella alpina</name>
    <name type="common">Oleaginous fungus</name>
    <name type="synonym">Mortierella renispora</name>
    <dbReference type="NCBI Taxonomy" id="64518"/>
    <lineage>
        <taxon>Eukaryota</taxon>
        <taxon>Fungi</taxon>
        <taxon>Fungi incertae sedis</taxon>
        <taxon>Mucoromycota</taxon>
        <taxon>Mortierellomycotina</taxon>
        <taxon>Mortierellomycetes</taxon>
        <taxon>Mortierellales</taxon>
        <taxon>Mortierellaceae</taxon>
        <taxon>Mortierella</taxon>
    </lineage>
</organism>
<feature type="coiled-coil region" evidence="1">
    <location>
        <begin position="202"/>
        <end position="258"/>
    </location>
</feature>